<organism evidence="2">
    <name type="scientific">human gut metagenome</name>
    <dbReference type="NCBI Taxonomy" id="408170"/>
    <lineage>
        <taxon>unclassified sequences</taxon>
        <taxon>metagenomes</taxon>
        <taxon>organismal metagenomes</taxon>
    </lineage>
</organism>
<name>K1SBI0_9ZZZZ</name>
<keyword evidence="1" id="KW-1133">Transmembrane helix</keyword>
<evidence type="ECO:0000313" key="2">
    <source>
        <dbReference type="EMBL" id="EKC52814.1"/>
    </source>
</evidence>
<proteinExistence type="predicted"/>
<protein>
    <submittedName>
        <fullName evidence="2">Uncharacterized protein</fullName>
    </submittedName>
</protein>
<keyword evidence="1" id="KW-0812">Transmembrane</keyword>
<keyword evidence="1" id="KW-0472">Membrane</keyword>
<dbReference type="AlphaFoldDB" id="K1SBI0"/>
<comment type="caution">
    <text evidence="2">The sequence shown here is derived from an EMBL/GenBank/DDBJ whole genome shotgun (WGS) entry which is preliminary data.</text>
</comment>
<dbReference type="EMBL" id="AJWY01011416">
    <property type="protein sequence ID" value="EKC52814.1"/>
    <property type="molecule type" value="Genomic_DNA"/>
</dbReference>
<evidence type="ECO:0000256" key="1">
    <source>
        <dbReference type="SAM" id="Phobius"/>
    </source>
</evidence>
<feature type="transmembrane region" description="Helical" evidence="1">
    <location>
        <begin position="40"/>
        <end position="64"/>
    </location>
</feature>
<gene>
    <name evidence="2" type="ORF">LEA_16698</name>
</gene>
<sequence>MFVALENAKTSLFLALVRKVFLLVPLILLLPLILPDPVVAVYLAEPITDTLACTATVTMFVRYYRKHLSSLQK</sequence>
<reference evidence="2" key="1">
    <citation type="journal article" date="2013" name="Environ. Microbiol.">
        <title>Microbiota from the distal guts of lean and obese adolescents exhibit partial functional redundancy besides clear differences in community structure.</title>
        <authorList>
            <person name="Ferrer M."/>
            <person name="Ruiz A."/>
            <person name="Lanza F."/>
            <person name="Haange S.B."/>
            <person name="Oberbach A."/>
            <person name="Till H."/>
            <person name="Bargiela R."/>
            <person name="Campoy C."/>
            <person name="Segura M.T."/>
            <person name="Richter M."/>
            <person name="von Bergen M."/>
            <person name="Seifert J."/>
            <person name="Suarez A."/>
        </authorList>
    </citation>
    <scope>NUCLEOTIDE SEQUENCE</scope>
</reference>
<accession>K1SBI0</accession>
<feature type="transmembrane region" description="Helical" evidence="1">
    <location>
        <begin position="12"/>
        <end position="34"/>
    </location>
</feature>